<dbReference type="Proteomes" id="UP000033867">
    <property type="component" value="Unassembled WGS sequence"/>
</dbReference>
<evidence type="ECO:0000256" key="1">
    <source>
        <dbReference type="ARBA" id="ARBA00022490"/>
    </source>
</evidence>
<comment type="caution">
    <text evidence="8">The sequence shown here is derived from an EMBL/GenBank/DDBJ whole genome shotgun (WGS) entry which is preliminary data.</text>
</comment>
<feature type="coiled-coil region" evidence="6">
    <location>
        <begin position="331"/>
        <end position="440"/>
    </location>
</feature>
<dbReference type="GO" id="GO:0005524">
    <property type="term" value="F:ATP binding"/>
    <property type="evidence" value="ECO:0007669"/>
    <property type="project" value="UniProtKB-KW"/>
</dbReference>
<dbReference type="GO" id="GO:0003677">
    <property type="term" value="F:DNA binding"/>
    <property type="evidence" value="ECO:0007669"/>
    <property type="project" value="UniProtKB-KW"/>
</dbReference>
<reference evidence="8 9" key="1">
    <citation type="journal article" date="2015" name="Nature">
        <title>rRNA introns, odd ribosomes, and small enigmatic genomes across a large radiation of phyla.</title>
        <authorList>
            <person name="Brown C.T."/>
            <person name="Hug L.A."/>
            <person name="Thomas B.C."/>
            <person name="Sharon I."/>
            <person name="Castelle C.J."/>
            <person name="Singh A."/>
            <person name="Wilkins M.J."/>
            <person name="Williams K.H."/>
            <person name="Banfield J.F."/>
        </authorList>
    </citation>
    <scope>NUCLEOTIDE SEQUENCE [LARGE SCALE GENOMIC DNA]</scope>
</reference>
<dbReference type="GO" id="GO:0030261">
    <property type="term" value="P:chromosome condensation"/>
    <property type="evidence" value="ECO:0007669"/>
    <property type="project" value="InterPro"/>
</dbReference>
<name>A0A0G1BB49_9BACT</name>
<dbReference type="PATRIC" id="fig|1619052.3.peg.971"/>
<dbReference type="Gene3D" id="3.30.70.1620">
    <property type="match status" value="1"/>
</dbReference>
<feature type="non-terminal residue" evidence="8">
    <location>
        <position position="1"/>
    </location>
</feature>
<keyword evidence="3" id="KW-0067">ATP-binding</keyword>
<dbReference type="PIRSF" id="PIRSF005719">
    <property type="entry name" value="SMC"/>
    <property type="match status" value="1"/>
</dbReference>
<dbReference type="AlphaFoldDB" id="A0A0G1BB49"/>
<evidence type="ECO:0000313" key="8">
    <source>
        <dbReference type="EMBL" id="KKS70429.1"/>
    </source>
</evidence>
<evidence type="ECO:0000256" key="3">
    <source>
        <dbReference type="ARBA" id="ARBA00022840"/>
    </source>
</evidence>
<dbReference type="Gene3D" id="1.20.1060.20">
    <property type="match status" value="1"/>
</dbReference>
<gene>
    <name evidence="8" type="ORF">UV42_C0055G0001</name>
</gene>
<dbReference type="Pfam" id="PF02463">
    <property type="entry name" value="SMC_N"/>
    <property type="match status" value="1"/>
</dbReference>
<evidence type="ECO:0000256" key="2">
    <source>
        <dbReference type="ARBA" id="ARBA00022741"/>
    </source>
</evidence>
<dbReference type="SUPFAM" id="SSF75553">
    <property type="entry name" value="Smc hinge domain"/>
    <property type="match status" value="1"/>
</dbReference>
<dbReference type="InterPro" id="IPR036277">
    <property type="entry name" value="SMC_hinge_sf"/>
</dbReference>
<dbReference type="EMBL" id="LCEK01000055">
    <property type="protein sequence ID" value="KKS70429.1"/>
    <property type="molecule type" value="Genomic_DNA"/>
</dbReference>
<accession>A0A0G1BB49</accession>
<dbReference type="GO" id="GO:0007062">
    <property type="term" value="P:sister chromatid cohesion"/>
    <property type="evidence" value="ECO:0007669"/>
    <property type="project" value="InterPro"/>
</dbReference>
<keyword evidence="5" id="KW-0238">DNA-binding</keyword>
<feature type="coiled-coil region" evidence="6">
    <location>
        <begin position="655"/>
        <end position="794"/>
    </location>
</feature>
<feature type="coiled-coil region" evidence="6">
    <location>
        <begin position="244"/>
        <end position="271"/>
    </location>
</feature>
<protein>
    <submittedName>
        <fullName evidence="8">Chromosome partition protein Smc</fullName>
    </submittedName>
</protein>
<dbReference type="SMART" id="SM00968">
    <property type="entry name" value="SMC_hinge"/>
    <property type="match status" value="1"/>
</dbReference>
<dbReference type="InterPro" id="IPR027417">
    <property type="entry name" value="P-loop_NTPase"/>
</dbReference>
<organism evidence="8 9">
    <name type="scientific">Candidatus Magasanikbacteria bacterium GW2011_GWE2_42_7</name>
    <dbReference type="NCBI Taxonomy" id="1619052"/>
    <lineage>
        <taxon>Bacteria</taxon>
        <taxon>Candidatus Magasanikiibacteriota</taxon>
    </lineage>
</organism>
<sequence length="1074" mass="120928">ADDSTVFSKKCQYLVPLSQNMILLSHICDSVPSVQFLASSPENMHLKSIELHGFKSFADKTTVSFLPPYKDRQSITAIVGPNGSGKSNISDAIRWVLGEQSVKQLRGKKTADVIFAGSATKGQMSVASVSLHFDNSDHSAPIEYEDLIITRNLYRSGESEYLVNGGTVRLIDLQILLAKAQFAHGSYSVIGQGTIDRMLLQSPSERKAFFDEAAGIKEFQIKRHQSFLKLRKSKEHIDQASLLLNEITPRLKALSRQVKKLEQRKEVEIALRELQEGYYVTLGGHYHSALEKGRSDLFGIQKTYDDLSRSLSEIQTELATLAQGASREDVFAELQRAYSDVQKKKNELERERAILSGRMQTAYSQAGKQNIGWLEQKRDDVDTKVATLADEIARIQKEETDFVQKRMSAIKKVQEVSLDIQELHRKKQDLERMLREAETQTSVFQYTGLRAVEAILSERRRFGGVSGAVAQLGRVAAEYQLALDIAAGAHLTSIVVEDERVAESCIRYLRESKLGYATFLPLTKIRGRHISHDIESYLGRKGVIGLALDIVTYDEKFEEIFSYVLGDTLIVEDIETAREIGVGRVRMVTLDGDILEKSGSMKGGYRKQKSTGLSFSQESMYGAKYNEEEIKEELLSLDHKLTALTSVHRQEDETLRTLEAEIGKRTNKRELLESQKHEIDKEKAGFEQELSLSSMSEGDYDAAMKKLQQERDALDDDIETVEKELAVAQAKIDAFNAEEEKKRKRVFALQDEMQGVQTSLNGISEQRNTLQVEIAKLETKMEDLEEEIYHELHMSLGEVMNRVETMLTMDRLEAVQAEIDKLKYKLSLIGGIDQEVMDEYEETKTRHSHLSLQLDDLTKTAKDLETLIAELDEMMRKKRKKAFKQIKTEFKRYFTTLFEGGEADLIEIYGEESAQGGSALDETDEEALLVEDDLLDDEDDAKSRRKKRGKEILQGIDVKANPPGKKIKNIQSLSGGERTMVSIALVCAILRTNPSPFVFLDEVEAALDEANTLRFTNILQELATESQFILITHNRVSMHAADALYGVTMGNDGMSRLLSVKLGEAEKVVEKASS</sequence>
<evidence type="ECO:0000259" key="7">
    <source>
        <dbReference type="SMART" id="SM00968"/>
    </source>
</evidence>
<keyword evidence="1" id="KW-0963">Cytoplasm</keyword>
<dbReference type="InterPro" id="IPR010935">
    <property type="entry name" value="SMC_hinge"/>
</dbReference>
<dbReference type="HAMAP" id="MF_01894">
    <property type="entry name" value="Smc_prok"/>
    <property type="match status" value="1"/>
</dbReference>
<dbReference type="Pfam" id="PF06470">
    <property type="entry name" value="SMC_hinge"/>
    <property type="match status" value="1"/>
</dbReference>
<evidence type="ECO:0000256" key="6">
    <source>
        <dbReference type="SAM" id="Coils"/>
    </source>
</evidence>
<dbReference type="InterPro" id="IPR011890">
    <property type="entry name" value="SMC_prok"/>
</dbReference>
<dbReference type="GO" id="GO:0016887">
    <property type="term" value="F:ATP hydrolysis activity"/>
    <property type="evidence" value="ECO:0007669"/>
    <property type="project" value="InterPro"/>
</dbReference>
<keyword evidence="2" id="KW-0547">Nucleotide-binding</keyword>
<dbReference type="Gene3D" id="1.10.287.1490">
    <property type="match status" value="1"/>
</dbReference>
<dbReference type="InterPro" id="IPR003395">
    <property type="entry name" value="RecF/RecN/SMC_N"/>
</dbReference>
<dbReference type="Gene3D" id="3.40.50.300">
    <property type="entry name" value="P-loop containing nucleotide triphosphate hydrolases"/>
    <property type="match status" value="2"/>
</dbReference>
<dbReference type="PANTHER" id="PTHR43977">
    <property type="entry name" value="STRUCTURAL MAINTENANCE OF CHROMOSOMES PROTEIN 3"/>
    <property type="match status" value="1"/>
</dbReference>
<dbReference type="SUPFAM" id="SSF52540">
    <property type="entry name" value="P-loop containing nucleoside triphosphate hydrolases"/>
    <property type="match status" value="1"/>
</dbReference>
<feature type="coiled-coil region" evidence="6">
    <location>
        <begin position="854"/>
        <end position="881"/>
    </location>
</feature>
<evidence type="ECO:0000256" key="5">
    <source>
        <dbReference type="ARBA" id="ARBA00023125"/>
    </source>
</evidence>
<keyword evidence="4 6" id="KW-0175">Coiled coil</keyword>
<evidence type="ECO:0000313" key="9">
    <source>
        <dbReference type="Proteomes" id="UP000033867"/>
    </source>
</evidence>
<dbReference type="GO" id="GO:0005694">
    <property type="term" value="C:chromosome"/>
    <property type="evidence" value="ECO:0007669"/>
    <property type="project" value="InterPro"/>
</dbReference>
<dbReference type="InterPro" id="IPR024704">
    <property type="entry name" value="SMC"/>
</dbReference>
<feature type="domain" description="SMC hinge" evidence="7">
    <location>
        <begin position="463"/>
        <end position="581"/>
    </location>
</feature>
<proteinExistence type="inferred from homology"/>
<evidence type="ECO:0000256" key="4">
    <source>
        <dbReference type="ARBA" id="ARBA00023054"/>
    </source>
</evidence>